<sequence>MDAKHSVSEAALAKSSKALKATKAREHADSLDYDAAVADRLAALYDKLDGDLRAIFEELDESPRKALKYPPSSAAEFGKKYAQGFYTYAEEK</sequence>
<accession>A0AAD5L900</accession>
<proteinExistence type="predicted"/>
<reference evidence="1" key="1">
    <citation type="submission" date="2021-12" db="EMBL/GenBank/DDBJ databases">
        <title>Prjna785345.</title>
        <authorList>
            <person name="Rujirawat T."/>
            <person name="Krajaejun T."/>
        </authorList>
    </citation>
    <scope>NUCLEOTIDE SEQUENCE</scope>
    <source>
        <strain evidence="1">Pi057C3</strain>
    </source>
</reference>
<keyword evidence="2" id="KW-1185">Reference proteome</keyword>
<gene>
    <name evidence="1" type="ORF">P43SY_000569</name>
</gene>
<evidence type="ECO:0000313" key="1">
    <source>
        <dbReference type="EMBL" id="KAJ0393182.1"/>
    </source>
</evidence>
<dbReference type="AlphaFoldDB" id="A0AAD5L900"/>
<name>A0AAD5L900_PYTIN</name>
<protein>
    <submittedName>
        <fullName evidence="1">Uncharacterized protein</fullName>
    </submittedName>
</protein>
<evidence type="ECO:0000313" key="2">
    <source>
        <dbReference type="Proteomes" id="UP001209570"/>
    </source>
</evidence>
<dbReference type="EMBL" id="JAKCXM010000521">
    <property type="protein sequence ID" value="KAJ0393182.1"/>
    <property type="molecule type" value="Genomic_DNA"/>
</dbReference>
<dbReference type="Proteomes" id="UP001209570">
    <property type="component" value="Unassembled WGS sequence"/>
</dbReference>
<comment type="caution">
    <text evidence="1">The sequence shown here is derived from an EMBL/GenBank/DDBJ whole genome shotgun (WGS) entry which is preliminary data.</text>
</comment>
<organism evidence="1 2">
    <name type="scientific">Pythium insidiosum</name>
    <name type="common">Pythiosis disease agent</name>
    <dbReference type="NCBI Taxonomy" id="114742"/>
    <lineage>
        <taxon>Eukaryota</taxon>
        <taxon>Sar</taxon>
        <taxon>Stramenopiles</taxon>
        <taxon>Oomycota</taxon>
        <taxon>Peronosporomycetes</taxon>
        <taxon>Pythiales</taxon>
        <taxon>Pythiaceae</taxon>
        <taxon>Pythium</taxon>
    </lineage>
</organism>